<dbReference type="AlphaFoldDB" id="V7BT89"/>
<dbReference type="InterPro" id="IPR018333">
    <property type="entry name" value="Squalene_cyclase"/>
</dbReference>
<keyword evidence="2" id="KW-0677">Repeat</keyword>
<keyword evidence="3 4" id="KW-0413">Isomerase</keyword>
<dbReference type="InterPro" id="IPR032697">
    <property type="entry name" value="SQ_cyclase_N"/>
</dbReference>
<dbReference type="Gene3D" id="1.50.10.20">
    <property type="match status" value="3"/>
</dbReference>
<dbReference type="Pfam" id="PF13249">
    <property type="entry name" value="SQHop_cyclase_N"/>
    <property type="match status" value="1"/>
</dbReference>
<dbReference type="PANTHER" id="PTHR11764:SF58">
    <property type="entry name" value="BETA-AMYRIN SYNTHASE-RELATED"/>
    <property type="match status" value="1"/>
</dbReference>
<evidence type="ECO:0000313" key="8">
    <source>
        <dbReference type="Proteomes" id="UP000000226"/>
    </source>
</evidence>
<dbReference type="CDD" id="cd02892">
    <property type="entry name" value="SQCY_1"/>
    <property type="match status" value="1"/>
</dbReference>
<evidence type="ECO:0000256" key="1">
    <source>
        <dbReference type="ARBA" id="ARBA00009755"/>
    </source>
</evidence>
<dbReference type="GO" id="GO:0019745">
    <property type="term" value="P:pentacyclic triterpenoid biosynthetic process"/>
    <property type="evidence" value="ECO:0007669"/>
    <property type="project" value="UniProtKB-ARBA"/>
</dbReference>
<evidence type="ECO:0000256" key="2">
    <source>
        <dbReference type="ARBA" id="ARBA00022737"/>
    </source>
</evidence>
<dbReference type="EC" id="5.4.99.-" evidence="4"/>
<protein>
    <recommendedName>
        <fullName evidence="4">Terpene cyclase/mutase family member</fullName>
        <ecNumber evidence="4">5.4.99.-</ecNumber>
    </recommendedName>
</protein>
<dbReference type="SUPFAM" id="SSF48239">
    <property type="entry name" value="Terpenoid cyclases/Protein prenyltransferases"/>
    <property type="match status" value="2"/>
</dbReference>
<dbReference type="InterPro" id="IPR008930">
    <property type="entry name" value="Terpenoid_cyclase/PrenylTrfase"/>
</dbReference>
<dbReference type="EMBL" id="CM002293">
    <property type="protein sequence ID" value="ESW19796.1"/>
    <property type="molecule type" value="Genomic_DNA"/>
</dbReference>
<dbReference type="InterPro" id="IPR032696">
    <property type="entry name" value="SQ_cyclase_C"/>
</dbReference>
<organism evidence="7 8">
    <name type="scientific">Phaseolus vulgaris</name>
    <name type="common">Kidney bean</name>
    <name type="synonym">French bean</name>
    <dbReference type="NCBI Taxonomy" id="3885"/>
    <lineage>
        <taxon>Eukaryota</taxon>
        <taxon>Viridiplantae</taxon>
        <taxon>Streptophyta</taxon>
        <taxon>Embryophyta</taxon>
        <taxon>Tracheophyta</taxon>
        <taxon>Spermatophyta</taxon>
        <taxon>Magnoliopsida</taxon>
        <taxon>eudicotyledons</taxon>
        <taxon>Gunneridae</taxon>
        <taxon>Pentapetalae</taxon>
        <taxon>rosids</taxon>
        <taxon>fabids</taxon>
        <taxon>Fabales</taxon>
        <taxon>Fabaceae</taxon>
        <taxon>Papilionoideae</taxon>
        <taxon>50 kb inversion clade</taxon>
        <taxon>NPAAA clade</taxon>
        <taxon>indigoferoid/millettioid clade</taxon>
        <taxon>Phaseoleae</taxon>
        <taxon>Phaseolus</taxon>
    </lineage>
</organism>
<evidence type="ECO:0000259" key="5">
    <source>
        <dbReference type="Pfam" id="PF13243"/>
    </source>
</evidence>
<dbReference type="Gramene" id="ESW19796">
    <property type="protein sequence ID" value="ESW19796"/>
    <property type="gene ID" value="PHAVU_006G156200g"/>
</dbReference>
<comment type="similarity">
    <text evidence="1 4">Belongs to the terpene cyclase/mutase family.</text>
</comment>
<dbReference type="NCBIfam" id="TIGR01787">
    <property type="entry name" value="squalene_cyclas"/>
    <property type="match status" value="1"/>
</dbReference>
<feature type="domain" description="Squalene cyclase N-terminal" evidence="6">
    <location>
        <begin position="169"/>
        <end position="327"/>
    </location>
</feature>
<accession>V7BT89</accession>
<feature type="domain" description="Squalene cyclase C-terminal" evidence="5">
    <location>
        <begin position="437"/>
        <end position="677"/>
    </location>
</feature>
<reference evidence="8" key="1">
    <citation type="journal article" date="2014" name="Nat. Genet.">
        <title>A reference genome for common bean and genome-wide analysis of dual domestications.</title>
        <authorList>
            <person name="Schmutz J."/>
            <person name="McClean P.E."/>
            <person name="Mamidi S."/>
            <person name="Wu G.A."/>
            <person name="Cannon S.B."/>
            <person name="Grimwood J."/>
            <person name="Jenkins J."/>
            <person name="Shu S."/>
            <person name="Song Q."/>
            <person name="Chavarro C."/>
            <person name="Torres-Torres M."/>
            <person name="Geffroy V."/>
            <person name="Moghaddam S.M."/>
            <person name="Gao D."/>
            <person name="Abernathy B."/>
            <person name="Barry K."/>
            <person name="Blair M."/>
            <person name="Brick M.A."/>
            <person name="Chovatia M."/>
            <person name="Gepts P."/>
            <person name="Goodstein D.M."/>
            <person name="Gonzales M."/>
            <person name="Hellsten U."/>
            <person name="Hyten D.L."/>
            <person name="Jia G."/>
            <person name="Kelly J.D."/>
            <person name="Kudrna D."/>
            <person name="Lee R."/>
            <person name="Richard M.M."/>
            <person name="Miklas P.N."/>
            <person name="Osorno J.M."/>
            <person name="Rodrigues J."/>
            <person name="Thareau V."/>
            <person name="Urrea C.A."/>
            <person name="Wang M."/>
            <person name="Yu Y."/>
            <person name="Zhang M."/>
            <person name="Wing R.A."/>
            <person name="Cregan P.B."/>
            <person name="Rokhsar D.S."/>
            <person name="Jackson S.A."/>
        </authorList>
    </citation>
    <scope>NUCLEOTIDE SEQUENCE [LARGE SCALE GENOMIC DNA]</scope>
    <source>
        <strain evidence="8">cv. G19833</strain>
    </source>
</reference>
<evidence type="ECO:0000313" key="7">
    <source>
        <dbReference type="EMBL" id="ESW19796.1"/>
    </source>
</evidence>
<dbReference type="PANTHER" id="PTHR11764">
    <property type="entry name" value="TERPENE CYCLASE/MUTASE FAMILY MEMBER"/>
    <property type="match status" value="1"/>
</dbReference>
<keyword evidence="8" id="KW-1185">Reference proteome</keyword>
<dbReference type="Proteomes" id="UP000000226">
    <property type="component" value="Chromosome 6"/>
</dbReference>
<dbReference type="GO" id="GO:0042300">
    <property type="term" value="F:beta-amyrin synthase activity"/>
    <property type="evidence" value="ECO:0007669"/>
    <property type="project" value="UniProtKB-ARBA"/>
</dbReference>
<name>V7BT89_PHAVU</name>
<dbReference type="eggNOG" id="KOG0497">
    <property type="taxonomic scope" value="Eukaryota"/>
</dbReference>
<gene>
    <name evidence="7" type="ORF">PHAVU_006G156200g</name>
</gene>
<dbReference type="OrthoDB" id="21502at2759"/>
<dbReference type="Pfam" id="PF13243">
    <property type="entry name" value="SQHop_cyclase_C"/>
    <property type="match status" value="2"/>
</dbReference>
<evidence type="ECO:0000256" key="3">
    <source>
        <dbReference type="ARBA" id="ARBA00023235"/>
    </source>
</evidence>
<dbReference type="STRING" id="3885.V7BT89"/>
<dbReference type="SMR" id="V7BT89"/>
<feature type="domain" description="Squalene cyclase C-terminal" evidence="5">
    <location>
        <begin position="678"/>
        <end position="755"/>
    </location>
</feature>
<dbReference type="FunFam" id="1.50.10.20:FF:000011">
    <property type="entry name" value="Terpene cyclase/mutase family member"/>
    <property type="match status" value="1"/>
</dbReference>
<evidence type="ECO:0000256" key="4">
    <source>
        <dbReference type="RuleBase" id="RU362003"/>
    </source>
</evidence>
<proteinExistence type="inferred from homology"/>
<evidence type="ECO:0000259" key="6">
    <source>
        <dbReference type="Pfam" id="PF13249"/>
    </source>
</evidence>
<dbReference type="SFLD" id="SFLDG01016">
    <property type="entry name" value="Prenyltransferase_Like_2"/>
    <property type="match status" value="1"/>
</dbReference>
<dbReference type="GO" id="GO:0005811">
    <property type="term" value="C:lipid droplet"/>
    <property type="evidence" value="ECO:0007669"/>
    <property type="project" value="InterPro"/>
</dbReference>
<sequence>MWRLKIGDGGKNPYIFSTNNFVGRQIWEFDSEAGTDEERAQVEAARQHFHQNRFKLKACADRLWRFQILREKKFKQKIRKVKIEDDEEITWEKATLTLKRTSHYLSALQTSDGHWPAHVGGSHFFLPIMLNLFNKDKLRNNPHVVVIFHLFLKGRRYLITGHLDSIFPEEYCKEILRYLYNHQNEDGGWGLHIEGASTMYGTTLNYVSMRILGEGANDNACAKARKWIHDHGSVTHVPSWGKFWLSVLGIVDWSGCNPLPPEFWILPTFLPMHPGKMWYYCRHVYMPMSYIYGKRFVCPITPLITNLRKELFTQPYDESTWKKARHKCAKEDLYYPHHWIQDLIWDSAYLVTEPLLTRWPFNKLIREKALEVTMKLIHYEDENTRYITGGCVNKALSMLACWVEDPNGDAFKKHIARIPDYLWLSEDGMCIQGINSQSWDAGFIVQALLATNLIDDLGPTLAKAHDFIKKSQVVENRSGDFKSMFHHISKGSWTFADRDHALQVSDDTAECMKCCLLLSMLPEEIVGENLELERLYDSVNFILSHQSKNGGVSVWEPAIAQKWLEHLNPAEFLADIVIEHEYLESNGATIQALALFKKIYPKHRREEIENFIVKAAQFIEDEQLPNGTWHGNWGICFTYSSWFAVGGLVAAGKSYNNCVAIRKAVKFLLSIQNEDGNRSNIGQTAWALLALILASQAERDPTPLHRAAKLLINSQLEDGDWPQQETLGAYKRNCLLHYPLYRIVFPMWALTEYRNNVLVSSTSV</sequence>